<dbReference type="KEGG" id="srhi:H9L12_01630"/>
<feature type="transmembrane region" description="Helical" evidence="1">
    <location>
        <begin position="116"/>
        <end position="137"/>
    </location>
</feature>
<accession>A0A7G9SBY7</accession>
<gene>
    <name evidence="3" type="ORF">H9L12_01630</name>
</gene>
<evidence type="ECO:0000313" key="4">
    <source>
        <dbReference type="Proteomes" id="UP000515955"/>
    </source>
</evidence>
<name>A0A7G9SBY7_9SPHN</name>
<feature type="transmembrane region" description="Helical" evidence="1">
    <location>
        <begin position="36"/>
        <end position="57"/>
    </location>
</feature>
<dbReference type="PANTHER" id="PTHR34978">
    <property type="entry name" value="POSSIBLE SENSOR-TRANSDUCER PROTEIN BLAR"/>
    <property type="match status" value="1"/>
</dbReference>
<dbReference type="Pfam" id="PF05569">
    <property type="entry name" value="Peptidase_M56"/>
    <property type="match status" value="1"/>
</dbReference>
<proteinExistence type="predicted"/>
<dbReference type="RefSeq" id="WP_187542354.1">
    <property type="nucleotide sequence ID" value="NZ_CP060717.1"/>
</dbReference>
<keyword evidence="1" id="KW-0812">Transmembrane</keyword>
<evidence type="ECO:0000313" key="3">
    <source>
        <dbReference type="EMBL" id="QNN65362.1"/>
    </source>
</evidence>
<dbReference type="EMBL" id="CP060717">
    <property type="protein sequence ID" value="QNN65362.1"/>
    <property type="molecule type" value="Genomic_DNA"/>
</dbReference>
<keyword evidence="1" id="KW-0472">Membrane</keyword>
<keyword evidence="4" id="KW-1185">Reference proteome</keyword>
<protein>
    <submittedName>
        <fullName evidence="3">M56 family metallopeptidase</fullName>
    </submittedName>
</protein>
<dbReference type="PANTHER" id="PTHR34978:SF3">
    <property type="entry name" value="SLR0241 PROTEIN"/>
    <property type="match status" value="1"/>
</dbReference>
<keyword evidence="1" id="KW-1133">Transmembrane helix</keyword>
<dbReference type="AlphaFoldDB" id="A0A7G9SBY7"/>
<reference evidence="3 4" key="1">
    <citation type="submission" date="2020-08" db="EMBL/GenBank/DDBJ databases">
        <title>Genome sequence of Sphingomonas rhizophila KACC 19189T.</title>
        <authorList>
            <person name="Hyun D.-W."/>
            <person name="Bae J.-W."/>
        </authorList>
    </citation>
    <scope>NUCLEOTIDE SEQUENCE [LARGE SCALE GENOMIC DNA]</scope>
    <source>
        <strain evidence="3 4">KACC 19189</strain>
    </source>
</reference>
<dbReference type="InterPro" id="IPR052173">
    <property type="entry name" value="Beta-lactam_resp_regulator"/>
</dbReference>
<dbReference type="Proteomes" id="UP000515955">
    <property type="component" value="Chromosome"/>
</dbReference>
<evidence type="ECO:0000256" key="1">
    <source>
        <dbReference type="SAM" id="Phobius"/>
    </source>
</evidence>
<organism evidence="3 4">
    <name type="scientific">Sphingomonas rhizophila</name>
    <dbReference type="NCBI Taxonomy" id="2071607"/>
    <lineage>
        <taxon>Bacteria</taxon>
        <taxon>Pseudomonadati</taxon>
        <taxon>Pseudomonadota</taxon>
        <taxon>Alphaproteobacteria</taxon>
        <taxon>Sphingomonadales</taxon>
        <taxon>Sphingomonadaceae</taxon>
        <taxon>Sphingomonas</taxon>
    </lineage>
</organism>
<feature type="transmembrane region" description="Helical" evidence="1">
    <location>
        <begin position="316"/>
        <end position="337"/>
    </location>
</feature>
<feature type="transmembrane region" description="Helical" evidence="1">
    <location>
        <begin position="6"/>
        <end position="24"/>
    </location>
</feature>
<feature type="domain" description="Peptidase M56" evidence="2">
    <location>
        <begin position="69"/>
        <end position="299"/>
    </location>
</feature>
<sequence>MELLIGLALKSLIVAAATLGLLRLTAHRSAAERSLIAHLGLVAMVAIPFASLALPALRVPLPDMLTPATPVVSEAALVAFDDVTPSTAATAASAPAVDAQPSALSEALASVDWTRVAYAVPAIALLIVTLFALLRLVELRSRAQVLVDPTWLSALAHAQRRMGFKNGTALLTSTDLHSPISWGLMRPVILLNEEALVATHEAEAIIAHELAHVARLDWAKLILSRVATAIFWFNPLAWVLAREAHQLREEAADDAVLAANIAGPDYAQLLVGVARHECRGLLLGAHGVAPSKGSLRRRVGRVLDSTLARGPAGRSWITGFAAGMLVMAAPLAALSFGPKAEDKLSESDIAAAGKTKAVSTTTTTKTIDGVKVAELVHPTTPQSQKAWQMVRDPGASSIQQRPDGSMVITSANGAIITLGPPDASGRRAMYMRDHKGSTMSFVDAREVRGMTELMRSRADAAQLRAEANKVRNSSIAERAVEMKLLGVTPEFARDMAAAGFPNLDQEDLMEARAIGLNGGWIRAMRAAGVNGSLDDFVELRAVGITPNDVRRNPGADSDELIERKFKIKVPIPPVSVNVHVAEPPEPPEAPDNPE</sequence>
<dbReference type="InterPro" id="IPR008756">
    <property type="entry name" value="Peptidase_M56"/>
</dbReference>
<dbReference type="CDD" id="cd07341">
    <property type="entry name" value="M56_BlaR1_MecR1_like"/>
    <property type="match status" value="1"/>
</dbReference>
<evidence type="ECO:0000259" key="2">
    <source>
        <dbReference type="Pfam" id="PF05569"/>
    </source>
</evidence>